<feature type="chain" id="PRO_5012523590" evidence="1">
    <location>
        <begin position="25"/>
        <end position="143"/>
    </location>
</feature>
<sequence length="143" mass="15276">MSHMSRSFCRATFTGAILAGLTLADPCHATAPPTETPPSSTPGLLPSHPAVALSCQAVSTDPSGSVSLSMKPSSVPHTVQYQAEAQSLTELGRRFLNAWKDEAFQRCGKFRGLWTTPDGRQQRVEGKTAQDVLDRLKALGAKP</sequence>
<name>A0A1N7IJ29_9PROT</name>
<reference evidence="2 3" key="1">
    <citation type="submission" date="2017-01" db="EMBL/GenBank/DDBJ databases">
        <authorList>
            <person name="Mah S.A."/>
            <person name="Swanson W.J."/>
            <person name="Moy G.W."/>
            <person name="Vacquier V.D."/>
        </authorList>
    </citation>
    <scope>NUCLEOTIDE SEQUENCE [LARGE SCALE GENOMIC DNA]</scope>
    <source>
        <strain evidence="2 3">DSM 11589</strain>
    </source>
</reference>
<dbReference type="Proteomes" id="UP000185678">
    <property type="component" value="Unassembled WGS sequence"/>
</dbReference>
<feature type="signal peptide" evidence="1">
    <location>
        <begin position="1"/>
        <end position="24"/>
    </location>
</feature>
<evidence type="ECO:0000313" key="3">
    <source>
        <dbReference type="Proteomes" id="UP000185678"/>
    </source>
</evidence>
<evidence type="ECO:0000256" key="1">
    <source>
        <dbReference type="SAM" id="SignalP"/>
    </source>
</evidence>
<proteinExistence type="predicted"/>
<protein>
    <submittedName>
        <fullName evidence="2">Uncharacterized protein</fullName>
    </submittedName>
</protein>
<gene>
    <name evidence="2" type="ORF">SAMN05421779_101169</name>
</gene>
<keyword evidence="3" id="KW-1185">Reference proteome</keyword>
<organism evidence="2 3">
    <name type="scientific">Insolitispirillum peregrinum</name>
    <dbReference type="NCBI Taxonomy" id="80876"/>
    <lineage>
        <taxon>Bacteria</taxon>
        <taxon>Pseudomonadati</taxon>
        <taxon>Pseudomonadota</taxon>
        <taxon>Alphaproteobacteria</taxon>
        <taxon>Rhodospirillales</taxon>
        <taxon>Novispirillaceae</taxon>
        <taxon>Insolitispirillum</taxon>
    </lineage>
</organism>
<evidence type="ECO:0000313" key="2">
    <source>
        <dbReference type="EMBL" id="SIS36991.1"/>
    </source>
</evidence>
<dbReference type="EMBL" id="FTOA01000001">
    <property type="protein sequence ID" value="SIS36991.1"/>
    <property type="molecule type" value="Genomic_DNA"/>
</dbReference>
<dbReference type="AlphaFoldDB" id="A0A1N7IJ29"/>
<keyword evidence="1" id="KW-0732">Signal</keyword>
<accession>A0A1N7IJ29</accession>